<feature type="transmembrane region" description="Helical" evidence="1">
    <location>
        <begin position="71"/>
        <end position="92"/>
    </location>
</feature>
<comment type="caution">
    <text evidence="2">The sequence shown here is derived from an EMBL/GenBank/DDBJ whole genome shotgun (WGS) entry which is preliminary data.</text>
</comment>
<name>A0A2U2AT53_9GAMM</name>
<evidence type="ECO:0000313" key="2">
    <source>
        <dbReference type="EMBL" id="PWD87908.1"/>
    </source>
</evidence>
<sequence length="324" mass="36629">MMVDAPKPFWQTLRFILSNLIVLSYFLVRVTPESQILDGVVFTLDTFLIPMFVFIAAYLTQDISLKEIKKAVIPAIITCSGFQLINTIPAIIAGDFSLLQFFIEPLDGVWFIIAVPLWQGFSKMHAELRHHPIITMIFFSIIGFIAFFYGLPYSGLFSIVAYFPIFFLGRRITHQAVHRWRSAPLYLPLLLLAVGLTSAYFGFIHYPHPLSFRTLYQLPLEEALIYYLLFMSLLGMFGMVIVYFIRYISLLEGVAPKALGVYLIHPIICVIVLTALAHSQIAITLPVALISTLITIVVAVGLASIFPFNWLLAPKISHEEYESA</sequence>
<keyword evidence="1" id="KW-1133">Transmembrane helix</keyword>
<evidence type="ECO:0000256" key="1">
    <source>
        <dbReference type="SAM" id="Phobius"/>
    </source>
</evidence>
<evidence type="ECO:0000313" key="3">
    <source>
        <dbReference type="Proteomes" id="UP000245059"/>
    </source>
</evidence>
<dbReference type="EMBL" id="QEWW01000001">
    <property type="protein sequence ID" value="PWD87908.1"/>
    <property type="molecule type" value="Genomic_DNA"/>
</dbReference>
<evidence type="ECO:0008006" key="4">
    <source>
        <dbReference type="Google" id="ProtNLM"/>
    </source>
</evidence>
<feature type="transmembrane region" description="Helical" evidence="1">
    <location>
        <begin position="12"/>
        <end position="28"/>
    </location>
</feature>
<feature type="transmembrane region" description="Helical" evidence="1">
    <location>
        <begin position="259"/>
        <end position="281"/>
    </location>
</feature>
<feature type="transmembrane region" description="Helical" evidence="1">
    <location>
        <begin position="185"/>
        <end position="204"/>
    </location>
</feature>
<keyword evidence="1" id="KW-0472">Membrane</keyword>
<feature type="transmembrane region" description="Helical" evidence="1">
    <location>
        <begin position="224"/>
        <end position="247"/>
    </location>
</feature>
<dbReference type="RefSeq" id="WP_109217766.1">
    <property type="nucleotide sequence ID" value="NZ_QEWW01000001.1"/>
</dbReference>
<accession>A0A2U2AT53</accession>
<protein>
    <recommendedName>
        <fullName evidence="4">Acyltransferase 3 domain-containing protein</fullName>
    </recommendedName>
</protein>
<organism evidence="2 3">
    <name type="scientific">Ignatzschineria cameli</name>
    <dbReference type="NCBI Taxonomy" id="2182793"/>
    <lineage>
        <taxon>Bacteria</taxon>
        <taxon>Pseudomonadati</taxon>
        <taxon>Pseudomonadota</taxon>
        <taxon>Gammaproteobacteria</taxon>
        <taxon>Cardiobacteriales</taxon>
        <taxon>Ignatzschineriaceae</taxon>
        <taxon>Ignatzschineria</taxon>
    </lineage>
</organism>
<feature type="transmembrane region" description="Helical" evidence="1">
    <location>
        <begin position="287"/>
        <end position="312"/>
    </location>
</feature>
<proteinExistence type="predicted"/>
<feature type="transmembrane region" description="Helical" evidence="1">
    <location>
        <begin position="130"/>
        <end position="149"/>
    </location>
</feature>
<gene>
    <name evidence="2" type="ORF">DC077_01100</name>
</gene>
<dbReference type="Proteomes" id="UP000245059">
    <property type="component" value="Unassembled WGS sequence"/>
</dbReference>
<dbReference type="AlphaFoldDB" id="A0A2U2AT53"/>
<feature type="transmembrane region" description="Helical" evidence="1">
    <location>
        <begin position="40"/>
        <end position="59"/>
    </location>
</feature>
<reference evidence="3" key="1">
    <citation type="submission" date="2018-05" db="EMBL/GenBank/DDBJ databases">
        <title>Ignatzschineria dubaiensis sp. nov., isolated from necrotic foot tissues of dromedaries (Camelus dromedarius) and associated maggots in Dubai, United Arab Emirates.</title>
        <authorList>
            <person name="Tsang C.C."/>
            <person name="Tang J.Y.M."/>
            <person name="Fong J.Y.H."/>
            <person name="Kinne J."/>
            <person name="Lee H.H."/>
            <person name="Joseph M."/>
            <person name="Jose S."/>
            <person name="Schuster R.K."/>
            <person name="Tang Y."/>
            <person name="Sivakumar S."/>
            <person name="Chen J.H.K."/>
            <person name="Teng J.L.L."/>
            <person name="Lau S.K.P."/>
            <person name="Wernery U."/>
            <person name="Woo P.C.Y."/>
        </authorList>
    </citation>
    <scope>NUCLEOTIDE SEQUENCE [LARGE SCALE GENOMIC DNA]</scope>
    <source>
        <strain evidence="3">UAE-HKU57</strain>
    </source>
</reference>
<keyword evidence="1" id="KW-0812">Transmembrane</keyword>